<keyword evidence="1" id="KW-1133">Transmembrane helix</keyword>
<accession>A0ABQ9BEC8</accession>
<comment type="caution">
    <text evidence="2">The sequence shown here is derived from an EMBL/GenBank/DDBJ whole genome shotgun (WGS) entry which is preliminary data.</text>
</comment>
<keyword evidence="1" id="KW-0472">Membrane</keyword>
<reference evidence="2" key="1">
    <citation type="submission" date="2022-10" db="EMBL/GenBank/DDBJ databases">
        <authorList>
            <person name="Hyden B.L."/>
            <person name="Feng K."/>
            <person name="Yates T."/>
            <person name="Jawdy S."/>
            <person name="Smart L.B."/>
            <person name="Muchero W."/>
        </authorList>
    </citation>
    <scope>NUCLEOTIDE SEQUENCE</scope>
    <source>
        <tissue evidence="2">Shoot tip</tissue>
    </source>
</reference>
<dbReference type="EMBL" id="JAPFFI010000009">
    <property type="protein sequence ID" value="KAJ6381897.1"/>
    <property type="molecule type" value="Genomic_DNA"/>
</dbReference>
<feature type="transmembrane region" description="Helical" evidence="1">
    <location>
        <begin position="57"/>
        <end position="77"/>
    </location>
</feature>
<keyword evidence="3" id="KW-1185">Reference proteome</keyword>
<organism evidence="2 3">
    <name type="scientific">Salix suchowensis</name>
    <dbReference type="NCBI Taxonomy" id="1278906"/>
    <lineage>
        <taxon>Eukaryota</taxon>
        <taxon>Viridiplantae</taxon>
        <taxon>Streptophyta</taxon>
        <taxon>Embryophyta</taxon>
        <taxon>Tracheophyta</taxon>
        <taxon>Spermatophyta</taxon>
        <taxon>Magnoliopsida</taxon>
        <taxon>eudicotyledons</taxon>
        <taxon>Gunneridae</taxon>
        <taxon>Pentapetalae</taxon>
        <taxon>rosids</taxon>
        <taxon>fabids</taxon>
        <taxon>Malpighiales</taxon>
        <taxon>Salicaceae</taxon>
        <taxon>Saliceae</taxon>
        <taxon>Salix</taxon>
    </lineage>
</organism>
<evidence type="ECO:0000313" key="3">
    <source>
        <dbReference type="Proteomes" id="UP001141253"/>
    </source>
</evidence>
<sequence length="107" mass="12793">MLCQAYQIAESLSHEQSKRLSSSFVVLVSFLHQTPLLKYQLKTWIGLCAYKMFQNGFLFINSFLLFKIPGFDFSLLFQYPFKKVMLLIFRHVLPFLQNNWRGWSFRN</sequence>
<reference evidence="2" key="2">
    <citation type="journal article" date="2023" name="Int. J. Mol. Sci.">
        <title>De Novo Assembly and Annotation of 11 Diverse Shrub Willow (Salix) Genomes Reveals Novel Gene Organization in Sex-Linked Regions.</title>
        <authorList>
            <person name="Hyden B."/>
            <person name="Feng K."/>
            <person name="Yates T.B."/>
            <person name="Jawdy S."/>
            <person name="Cereghino C."/>
            <person name="Smart L.B."/>
            <person name="Muchero W."/>
        </authorList>
    </citation>
    <scope>NUCLEOTIDE SEQUENCE</scope>
    <source>
        <tissue evidence="2">Shoot tip</tissue>
    </source>
</reference>
<name>A0ABQ9BEC8_9ROSI</name>
<dbReference type="Proteomes" id="UP001141253">
    <property type="component" value="Chromosome 6"/>
</dbReference>
<gene>
    <name evidence="2" type="ORF">OIU77_030533</name>
</gene>
<evidence type="ECO:0000256" key="1">
    <source>
        <dbReference type="SAM" id="Phobius"/>
    </source>
</evidence>
<proteinExistence type="predicted"/>
<protein>
    <submittedName>
        <fullName evidence="2">Uncharacterized protein</fullName>
    </submittedName>
</protein>
<evidence type="ECO:0000313" key="2">
    <source>
        <dbReference type="EMBL" id="KAJ6381897.1"/>
    </source>
</evidence>
<keyword evidence="1" id="KW-0812">Transmembrane</keyword>